<sequence length="489" mass="55545">MGYYHMVTQGVLLDISTFHFLIHACCKIFDVKLGSEVHGRIVKSGLGRNKSLNNNLMGMGMYREALDLFDEMLLSGVLPDEITMVSLFSTCTKLKDLETGKRLHLYIVDNKFRIRGSLLNCLVDMYSKCGKMDEAHSLLSRCDESEFDVVLWTTLVSGYVKSNKIDKARQLFEKMNERSLVSWTTMMSGYVQGGYFCECLELFQQMRFENVIPDEVALVTVLSACAHLEDFDLGRSIHAFIVTYGMIVNGFLGNALLDLYAKCGKLDDALRTFEQLPCKSAASWNSMLDGFCRSGGVDKARDFFNKIPEKDIVSWNTMVNFYVKHDMFNESFELFCKMQSSNVKPDRTTLISLLSSCANVGALYHGIWANVYIEKNEIGIDTMLGTALIDMYGKCGCVEMASEIFTQIIEKNELSDATSRHSERLAIAFGLINNQENSPIRVVNSVRMCRDCHSVMKLISQACDREIVIRDNYRFHRFTDGHCSCKDYW</sequence>
<name>A0ABQ9BI86_9ROSI</name>
<dbReference type="Pfam" id="PF14432">
    <property type="entry name" value="DYW_deaminase"/>
    <property type="match status" value="1"/>
</dbReference>
<evidence type="ECO:0000256" key="3">
    <source>
        <dbReference type="PROSITE-ProRule" id="PRU00708"/>
    </source>
</evidence>
<feature type="repeat" description="PPR" evidence="3">
    <location>
        <begin position="280"/>
        <end position="310"/>
    </location>
</feature>
<dbReference type="Pfam" id="PF13041">
    <property type="entry name" value="PPR_2"/>
    <property type="match status" value="2"/>
</dbReference>
<dbReference type="InterPro" id="IPR011990">
    <property type="entry name" value="TPR-like_helical_dom_sf"/>
</dbReference>
<evidence type="ECO:0000256" key="2">
    <source>
        <dbReference type="ARBA" id="ARBA00022737"/>
    </source>
</evidence>
<dbReference type="Proteomes" id="UP001141253">
    <property type="component" value="Chromosome 6"/>
</dbReference>
<dbReference type="EMBL" id="JAPFFI010000009">
    <property type="protein sequence ID" value="KAJ6382889.1"/>
    <property type="molecule type" value="Genomic_DNA"/>
</dbReference>
<dbReference type="Gene3D" id="1.25.40.10">
    <property type="entry name" value="Tetratricopeptide repeat domain"/>
    <property type="match status" value="3"/>
</dbReference>
<feature type="domain" description="DYW" evidence="4">
    <location>
        <begin position="407"/>
        <end position="489"/>
    </location>
</feature>
<protein>
    <recommendedName>
        <fullName evidence="4">DYW domain-containing protein</fullName>
    </recommendedName>
</protein>
<dbReference type="Pfam" id="PF01535">
    <property type="entry name" value="PPR"/>
    <property type="match status" value="4"/>
</dbReference>
<keyword evidence="6" id="KW-1185">Reference proteome</keyword>
<evidence type="ECO:0000259" key="4">
    <source>
        <dbReference type="Pfam" id="PF14432"/>
    </source>
</evidence>
<comment type="caution">
    <text evidence="5">The sequence shown here is derived from an EMBL/GenBank/DDBJ whole genome shotgun (WGS) entry which is preliminary data.</text>
</comment>
<dbReference type="PROSITE" id="PS51375">
    <property type="entry name" value="PPR"/>
    <property type="match status" value="3"/>
</dbReference>
<dbReference type="InterPro" id="IPR046960">
    <property type="entry name" value="PPR_At4g14850-like_plant"/>
</dbReference>
<dbReference type="InterPro" id="IPR002885">
    <property type="entry name" value="PPR_rpt"/>
</dbReference>
<dbReference type="InterPro" id="IPR032867">
    <property type="entry name" value="DYW_dom"/>
</dbReference>
<feature type="repeat" description="PPR" evidence="3">
    <location>
        <begin position="311"/>
        <end position="345"/>
    </location>
</feature>
<evidence type="ECO:0000256" key="1">
    <source>
        <dbReference type="ARBA" id="ARBA00006643"/>
    </source>
</evidence>
<organism evidence="5 6">
    <name type="scientific">Salix suchowensis</name>
    <dbReference type="NCBI Taxonomy" id="1278906"/>
    <lineage>
        <taxon>Eukaryota</taxon>
        <taxon>Viridiplantae</taxon>
        <taxon>Streptophyta</taxon>
        <taxon>Embryophyta</taxon>
        <taxon>Tracheophyta</taxon>
        <taxon>Spermatophyta</taxon>
        <taxon>Magnoliopsida</taxon>
        <taxon>eudicotyledons</taxon>
        <taxon>Gunneridae</taxon>
        <taxon>Pentapetalae</taxon>
        <taxon>rosids</taxon>
        <taxon>fabids</taxon>
        <taxon>Malpighiales</taxon>
        <taxon>Salicaceae</taxon>
        <taxon>Saliceae</taxon>
        <taxon>Salix</taxon>
    </lineage>
</organism>
<comment type="similarity">
    <text evidence="1">Belongs to the PPR family. PCMP-H subfamily.</text>
</comment>
<dbReference type="PANTHER" id="PTHR47926">
    <property type="entry name" value="PENTATRICOPEPTIDE REPEAT-CONTAINING PROTEIN"/>
    <property type="match status" value="1"/>
</dbReference>
<feature type="repeat" description="PPR" evidence="3">
    <location>
        <begin position="148"/>
        <end position="182"/>
    </location>
</feature>
<accession>A0ABQ9BI86</accession>
<dbReference type="PANTHER" id="PTHR47926:SF436">
    <property type="entry name" value="PENTATRICOPEPTIDE REPEAT-CONTAINING PROTEIN ELI1, CHLOROPLASTIC-LIKE ISOFORM X2"/>
    <property type="match status" value="1"/>
</dbReference>
<evidence type="ECO:0000313" key="6">
    <source>
        <dbReference type="Proteomes" id="UP001141253"/>
    </source>
</evidence>
<reference evidence="5" key="2">
    <citation type="journal article" date="2023" name="Int. J. Mol. Sci.">
        <title>De Novo Assembly and Annotation of 11 Diverse Shrub Willow (Salix) Genomes Reveals Novel Gene Organization in Sex-Linked Regions.</title>
        <authorList>
            <person name="Hyden B."/>
            <person name="Feng K."/>
            <person name="Yates T.B."/>
            <person name="Jawdy S."/>
            <person name="Cereghino C."/>
            <person name="Smart L.B."/>
            <person name="Muchero W."/>
        </authorList>
    </citation>
    <scope>NUCLEOTIDE SEQUENCE</scope>
    <source>
        <tissue evidence="5">Shoot tip</tissue>
    </source>
</reference>
<reference evidence="5" key="1">
    <citation type="submission" date="2022-10" db="EMBL/GenBank/DDBJ databases">
        <authorList>
            <person name="Hyden B.L."/>
            <person name="Feng K."/>
            <person name="Yates T."/>
            <person name="Jawdy S."/>
            <person name="Smart L.B."/>
            <person name="Muchero W."/>
        </authorList>
    </citation>
    <scope>NUCLEOTIDE SEQUENCE</scope>
    <source>
        <tissue evidence="5">Shoot tip</tissue>
    </source>
</reference>
<proteinExistence type="inferred from homology"/>
<keyword evidence="2" id="KW-0677">Repeat</keyword>
<gene>
    <name evidence="5" type="ORF">OIU77_031338</name>
</gene>
<dbReference type="NCBIfam" id="TIGR00756">
    <property type="entry name" value="PPR"/>
    <property type="match status" value="5"/>
</dbReference>
<evidence type="ECO:0000313" key="5">
    <source>
        <dbReference type="EMBL" id="KAJ6382889.1"/>
    </source>
</evidence>